<dbReference type="InterPro" id="IPR007487">
    <property type="entry name" value="ABC_transpt-TYRBP-like"/>
</dbReference>
<dbReference type="EnsemblBacteria" id="AAS94452">
    <property type="protein sequence ID" value="AAS94452"/>
    <property type="gene ID" value="DVUA0147"/>
</dbReference>
<proteinExistence type="predicted"/>
<dbReference type="RefSeq" id="WP_011176724.1">
    <property type="nucleotide sequence ID" value="NC_005863.1"/>
</dbReference>
<sequence>MIRKTGLCLIPLLILAAWTTLAGLAHHAPAFSAAEALAAPGQPAAATDTRTGHDSPRDPAAAAGKVWRVAYIEGGPYTDYQQILAGTVRGLARLGIIPDGNVPVPQNSESTREMWQWLADHASGGRLQFIADGYYSADWNPDRRTANRDALLKRLREKGDVDMVFAFGTWAGLDMANDQHKVPTFSMSVTDAVGAGIVKSVQDSGFDHVHAQLEPGRYERQLAVFHDVFHFKRLGVPFDDRPEGRASIAMPVIEKSARELGFTIVPCPTRLDVPDLDLAFDNLRQCVETLSTTSDAIYLTTNTGMQGKRMVELLQPVIRAGIPTFSQSGPEETKLGVLLSLAQASFDDVGMFEAEAVSRVLSGAKPREVSQVFEGPLGLAINLRMAMLIGWNPPFEILAAVDEIHQQIRNAEQ</sequence>
<dbReference type="Proteomes" id="UP000002194">
    <property type="component" value="Plasmid pDV"/>
</dbReference>
<gene>
    <name evidence="2" type="ordered locus">DVUA0147</name>
</gene>
<feature type="signal peptide" evidence="1">
    <location>
        <begin position="1"/>
        <end position="22"/>
    </location>
</feature>
<dbReference type="Pfam" id="PF04392">
    <property type="entry name" value="ABC_sub_bind"/>
    <property type="match status" value="1"/>
</dbReference>
<evidence type="ECO:0000313" key="2">
    <source>
        <dbReference type="EMBL" id="AAS94452.1"/>
    </source>
</evidence>
<dbReference type="OrthoDB" id="1680494at2"/>
<keyword evidence="3" id="KW-1185">Reference proteome</keyword>
<dbReference type="AlphaFoldDB" id="Q72WE2"/>
<accession>Q72WE2</accession>
<dbReference type="PATRIC" id="fig|882.5.peg.3234"/>
<dbReference type="PANTHER" id="PTHR35271">
    <property type="entry name" value="ABC TRANSPORTER, SUBSTRATE-BINDING LIPOPROTEIN-RELATED"/>
    <property type="match status" value="1"/>
</dbReference>
<name>Q72WE2_NITV2</name>
<dbReference type="EMBL" id="AE017286">
    <property type="protein sequence ID" value="AAS94452.1"/>
    <property type="molecule type" value="Genomic_DNA"/>
</dbReference>
<dbReference type="Gene3D" id="3.40.50.2300">
    <property type="match status" value="2"/>
</dbReference>
<organism evidence="2 3">
    <name type="scientific">Nitratidesulfovibrio vulgaris (strain ATCC 29579 / DSM 644 / CCUG 34227 / NCIMB 8303 / VKM B-1760 / Hildenborough)</name>
    <name type="common">Desulfovibrio vulgaris</name>
    <dbReference type="NCBI Taxonomy" id="882"/>
    <lineage>
        <taxon>Bacteria</taxon>
        <taxon>Pseudomonadati</taxon>
        <taxon>Thermodesulfobacteriota</taxon>
        <taxon>Desulfovibrionia</taxon>
        <taxon>Desulfovibrionales</taxon>
        <taxon>Desulfovibrionaceae</taxon>
        <taxon>Nitratidesulfovibrio</taxon>
    </lineage>
</organism>
<evidence type="ECO:0000256" key="1">
    <source>
        <dbReference type="SAM" id="SignalP"/>
    </source>
</evidence>
<evidence type="ECO:0008006" key="4">
    <source>
        <dbReference type="Google" id="ProtNLM"/>
    </source>
</evidence>
<dbReference type="PANTHER" id="PTHR35271:SF1">
    <property type="entry name" value="ABC TRANSPORTER, SUBSTRATE-BINDING LIPOPROTEIN"/>
    <property type="match status" value="1"/>
</dbReference>
<dbReference type="KEGG" id="dvu:DVUA0147"/>
<geneLocation type="plasmid" evidence="2 3">
    <name>pDV</name>
</geneLocation>
<dbReference type="HOGENOM" id="CLU_050532_0_0_7"/>
<dbReference type="PhylomeDB" id="Q72WE2"/>
<protein>
    <recommendedName>
        <fullName evidence="4">ABC transporter substrate-binding protein</fullName>
    </recommendedName>
</protein>
<keyword evidence="2" id="KW-0614">Plasmid</keyword>
<evidence type="ECO:0000313" key="3">
    <source>
        <dbReference type="Proteomes" id="UP000002194"/>
    </source>
</evidence>
<reference evidence="2 3" key="1">
    <citation type="journal article" date="2004" name="Nat. Biotechnol.">
        <title>The genome sequence of the anaerobic, sulfate-reducing bacterium Desulfovibrio vulgaris Hildenborough.</title>
        <authorList>
            <person name="Heidelberg J.F."/>
            <person name="Seshadri R."/>
            <person name="Haveman S.A."/>
            <person name="Hemme C.L."/>
            <person name="Paulsen I.T."/>
            <person name="Kolonay J.F."/>
            <person name="Eisen J.A."/>
            <person name="Ward N."/>
            <person name="Methe B."/>
            <person name="Brinkac L.M."/>
            <person name="Daugherty S.C."/>
            <person name="Deboy R.T."/>
            <person name="Dodson R.J."/>
            <person name="Durkin A.S."/>
            <person name="Madupu R."/>
            <person name="Nelson W.C."/>
            <person name="Sullivan S.A."/>
            <person name="Fouts D."/>
            <person name="Haft D.H."/>
            <person name="Selengut J."/>
            <person name="Peterson J.D."/>
            <person name="Davidsen T.M."/>
            <person name="Zafar N."/>
            <person name="Zhou L."/>
            <person name="Radune D."/>
            <person name="Dimitrov G."/>
            <person name="Hance M."/>
            <person name="Tran K."/>
            <person name="Khouri H."/>
            <person name="Gill J."/>
            <person name="Utterback T.R."/>
            <person name="Feldblyum T.V."/>
            <person name="Wall J.D."/>
            <person name="Voordouw G."/>
            <person name="Fraser C.M."/>
        </authorList>
    </citation>
    <scope>NUCLEOTIDE SEQUENCE [LARGE SCALE GENOMIC DNA]</scope>
    <source>
        <strain evidence="3">ATCC 29579 / DSM 644 / NCIMB 8303 / VKM B-1760 / Hildenborough</strain>
        <plasmid evidence="3">pDV</plasmid>
    </source>
</reference>
<feature type="chain" id="PRO_5005700856" description="ABC transporter substrate-binding protein" evidence="1">
    <location>
        <begin position="23"/>
        <end position="413"/>
    </location>
</feature>
<keyword evidence="1" id="KW-0732">Signal</keyword>